<dbReference type="InterPro" id="IPR000653">
    <property type="entry name" value="DegT/StrS_aminotransferase"/>
</dbReference>
<dbReference type="InterPro" id="IPR015422">
    <property type="entry name" value="PyrdxlP-dep_Trfase_small"/>
</dbReference>
<dbReference type="GO" id="GO:0030170">
    <property type="term" value="F:pyridoxal phosphate binding"/>
    <property type="evidence" value="ECO:0007669"/>
    <property type="project" value="UniProtKB-ARBA"/>
</dbReference>
<evidence type="ECO:0000256" key="4">
    <source>
        <dbReference type="PIRSR" id="PIRSR000390-2"/>
    </source>
</evidence>
<dbReference type="AlphaFoldDB" id="A0A933E881"/>
<dbReference type="GO" id="GO:0000271">
    <property type="term" value="P:polysaccharide biosynthetic process"/>
    <property type="evidence" value="ECO:0007669"/>
    <property type="project" value="TreeGrafter"/>
</dbReference>
<dbReference type="FunFam" id="3.40.640.10:FF:000089">
    <property type="entry name" value="Aminotransferase, DegT/DnrJ/EryC1/StrS family"/>
    <property type="match status" value="1"/>
</dbReference>
<evidence type="ECO:0000313" key="6">
    <source>
        <dbReference type="EMBL" id="MBI4252202.1"/>
    </source>
</evidence>
<feature type="modified residue" description="N6-(pyridoxal phosphate)lysine" evidence="4">
    <location>
        <position position="186"/>
    </location>
</feature>
<dbReference type="EMBL" id="JACQRX010000307">
    <property type="protein sequence ID" value="MBI4252202.1"/>
    <property type="molecule type" value="Genomic_DNA"/>
</dbReference>
<proteinExistence type="inferred from homology"/>
<comment type="similarity">
    <text evidence="2 5">Belongs to the DegT/DnrJ/EryC1 family.</text>
</comment>
<dbReference type="Proteomes" id="UP000752292">
    <property type="component" value="Unassembled WGS sequence"/>
</dbReference>
<evidence type="ECO:0000256" key="5">
    <source>
        <dbReference type="RuleBase" id="RU004508"/>
    </source>
</evidence>
<dbReference type="Pfam" id="PF01041">
    <property type="entry name" value="DegT_DnrJ_EryC1"/>
    <property type="match status" value="1"/>
</dbReference>
<organism evidence="6 7">
    <name type="scientific">Tectimicrobiota bacterium</name>
    <dbReference type="NCBI Taxonomy" id="2528274"/>
    <lineage>
        <taxon>Bacteria</taxon>
        <taxon>Pseudomonadati</taxon>
        <taxon>Nitrospinota/Tectimicrobiota group</taxon>
        <taxon>Candidatus Tectimicrobiota</taxon>
    </lineage>
</organism>
<dbReference type="InterPro" id="IPR015421">
    <property type="entry name" value="PyrdxlP-dep_Trfase_major"/>
</dbReference>
<dbReference type="Gene3D" id="3.40.640.10">
    <property type="entry name" value="Type I PLP-dependent aspartate aminotransferase-like (Major domain)"/>
    <property type="match status" value="1"/>
</dbReference>
<dbReference type="GO" id="GO:0008483">
    <property type="term" value="F:transaminase activity"/>
    <property type="evidence" value="ECO:0007669"/>
    <property type="project" value="UniProtKB-KW"/>
</dbReference>
<evidence type="ECO:0000256" key="1">
    <source>
        <dbReference type="ARBA" id="ARBA00022898"/>
    </source>
</evidence>
<dbReference type="SUPFAM" id="SSF53383">
    <property type="entry name" value="PLP-dependent transferases"/>
    <property type="match status" value="1"/>
</dbReference>
<evidence type="ECO:0000256" key="3">
    <source>
        <dbReference type="PIRSR" id="PIRSR000390-1"/>
    </source>
</evidence>
<feature type="active site" description="Proton acceptor" evidence="3">
    <location>
        <position position="186"/>
    </location>
</feature>
<comment type="caution">
    <text evidence="6">The sequence shown here is derived from an EMBL/GenBank/DDBJ whole genome shotgun (WGS) entry which is preliminary data.</text>
</comment>
<sequence length="374" mass="41226">MFVPLMDLKAQLATIRKEVDEAIRKVLEGAAFIQGEEVREFEEEFAAYCGVPHAISLGNGTDALGLALRALGVGPGDEVVVPTFTFVATAECVVHAGATPVFADVNLEDFNLDLASVREKLTPRTRAVIPVHLFGYPADMDPLLRLAEERGLAVLEDAAQAHGARYKGKRVGGLGHAAAFSFYPSKNLGAYGDGGMVVTRDAQVAERLRYLRNHGSARDDKYRHKVIGYNSRLDTLQAVVLRVKLPHLDRWNAARARWAEEYRKRLKGVEGLILPWPRPWAEPVYHLFVVRVANRDRVAEALRRAGISASIYYPACLHEQEAFCRAVERGLLLPKASQAAREVLALPLFAEMSQAQLEYVAETLSASMGRLNAS</sequence>
<dbReference type="PIRSF" id="PIRSF000390">
    <property type="entry name" value="PLP_StrS"/>
    <property type="match status" value="1"/>
</dbReference>
<keyword evidence="6" id="KW-0808">Transferase</keyword>
<keyword evidence="1 4" id="KW-0663">Pyridoxal phosphate</keyword>
<keyword evidence="6" id="KW-0032">Aminotransferase</keyword>
<evidence type="ECO:0000313" key="7">
    <source>
        <dbReference type="Proteomes" id="UP000752292"/>
    </source>
</evidence>
<name>A0A933E881_UNCTE</name>
<gene>
    <name evidence="6" type="ORF">HY618_07050</name>
</gene>
<dbReference type="Gene3D" id="3.90.1150.10">
    <property type="entry name" value="Aspartate Aminotransferase, domain 1"/>
    <property type="match status" value="1"/>
</dbReference>
<dbReference type="InterPro" id="IPR015424">
    <property type="entry name" value="PyrdxlP-dep_Trfase"/>
</dbReference>
<accession>A0A933E881</accession>
<reference evidence="6" key="1">
    <citation type="submission" date="2020-07" db="EMBL/GenBank/DDBJ databases">
        <title>Huge and variable diversity of episymbiotic CPR bacteria and DPANN archaea in groundwater ecosystems.</title>
        <authorList>
            <person name="He C.Y."/>
            <person name="Keren R."/>
            <person name="Whittaker M."/>
            <person name="Farag I.F."/>
            <person name="Doudna J."/>
            <person name="Cate J.H.D."/>
            <person name="Banfield J.F."/>
        </authorList>
    </citation>
    <scope>NUCLEOTIDE SEQUENCE</scope>
    <source>
        <strain evidence="6">NC_groundwater_1370_Ag_S-0.2um_69_93</strain>
    </source>
</reference>
<dbReference type="PANTHER" id="PTHR30244">
    <property type="entry name" value="TRANSAMINASE"/>
    <property type="match status" value="1"/>
</dbReference>
<evidence type="ECO:0000256" key="2">
    <source>
        <dbReference type="ARBA" id="ARBA00037999"/>
    </source>
</evidence>
<dbReference type="CDD" id="cd00616">
    <property type="entry name" value="AHBA_syn"/>
    <property type="match status" value="1"/>
</dbReference>
<dbReference type="PANTHER" id="PTHR30244:SF36">
    <property type="entry name" value="3-OXO-GLUCOSE-6-PHOSPHATE:GLUTAMATE AMINOTRANSFERASE"/>
    <property type="match status" value="1"/>
</dbReference>
<protein>
    <submittedName>
        <fullName evidence="6">DegT/DnrJ/EryC1/StrS family aminotransferase</fullName>
    </submittedName>
</protein>